<dbReference type="InterPro" id="IPR014025">
    <property type="entry name" value="Glutaredoxin_subgr"/>
</dbReference>
<keyword evidence="9" id="KW-1185">Reference proteome</keyword>
<evidence type="ECO:0000313" key="8">
    <source>
        <dbReference type="EMBL" id="KAF4697046.1"/>
    </source>
</evidence>
<dbReference type="PANTHER" id="PTHR45694:SF18">
    <property type="entry name" value="GLUTAREDOXIN-1-RELATED"/>
    <property type="match status" value="1"/>
</dbReference>
<dbReference type="PANTHER" id="PTHR45694">
    <property type="entry name" value="GLUTAREDOXIN 2"/>
    <property type="match status" value="1"/>
</dbReference>
<dbReference type="PROSITE" id="PS50089">
    <property type="entry name" value="ZF_RING_2"/>
    <property type="match status" value="1"/>
</dbReference>
<reference evidence="8 9" key="1">
    <citation type="submission" date="2020-04" db="EMBL/GenBank/DDBJ databases">
        <title>Perkinsus olseni comparative genomics.</title>
        <authorList>
            <person name="Bogema D.R."/>
        </authorList>
    </citation>
    <scope>NUCLEOTIDE SEQUENCE [LARGE SCALE GENOMIC DNA]</scope>
    <source>
        <strain evidence="8 9">ATCC PRA-207</strain>
    </source>
</reference>
<keyword evidence="4" id="KW-0676">Redox-active center</keyword>
<comment type="caution">
    <text evidence="8">The sequence shown here is derived from an EMBL/GenBank/DDBJ whole genome shotgun (WGS) entry which is preliminary data.</text>
</comment>
<dbReference type="InterPro" id="IPR013083">
    <property type="entry name" value="Znf_RING/FYVE/PHD"/>
</dbReference>
<dbReference type="GO" id="GO:0008270">
    <property type="term" value="F:zinc ion binding"/>
    <property type="evidence" value="ECO:0007669"/>
    <property type="project" value="UniProtKB-KW"/>
</dbReference>
<accession>A0A7J6PMT3</accession>
<evidence type="ECO:0000256" key="1">
    <source>
        <dbReference type="ARBA" id="ARBA00022448"/>
    </source>
</evidence>
<evidence type="ECO:0000256" key="2">
    <source>
        <dbReference type="ARBA" id="ARBA00022982"/>
    </source>
</evidence>
<dbReference type="CDD" id="cd03419">
    <property type="entry name" value="GRX_GRXh_1_2_like"/>
    <property type="match status" value="1"/>
</dbReference>
<name>A0A7J6PMT3_PEROL</name>
<protein>
    <recommendedName>
        <fullName evidence="7">RING-type domain-containing protein</fullName>
    </recommendedName>
</protein>
<dbReference type="PROSITE" id="PS00195">
    <property type="entry name" value="GLUTAREDOXIN_1"/>
    <property type="match status" value="1"/>
</dbReference>
<dbReference type="NCBIfam" id="TIGR02180">
    <property type="entry name" value="GRX_euk"/>
    <property type="match status" value="1"/>
</dbReference>
<dbReference type="InterPro" id="IPR011767">
    <property type="entry name" value="GLR_AS"/>
</dbReference>
<dbReference type="Gene3D" id="3.40.30.10">
    <property type="entry name" value="Glutaredoxin"/>
    <property type="match status" value="1"/>
</dbReference>
<evidence type="ECO:0000256" key="5">
    <source>
        <dbReference type="PROSITE-ProRule" id="PRU00175"/>
    </source>
</evidence>
<dbReference type="Proteomes" id="UP000553632">
    <property type="component" value="Unassembled WGS sequence"/>
</dbReference>
<dbReference type="InterPro" id="IPR036249">
    <property type="entry name" value="Thioredoxin-like_sf"/>
</dbReference>
<feature type="region of interest" description="Disordered" evidence="6">
    <location>
        <begin position="117"/>
        <end position="155"/>
    </location>
</feature>
<sequence>MGNCLSPAGGGAPISIEEVKKFVDDEIRQNNVMVFSKSYCPHCKRAKNALNSIGADYKVVELDGRPDCAAIQDYLNEITGARTVPRVFIDGKCIGGGSETTALKESGELQKMLGKTTKEEGVIGMPRKHKSRSPATTPSSASSSSTGRAGVNRSIAQVSKAQSEYTTSLQPHVSALSKALGIILTKRWLLLPDNSIEETMLDDATQPVLRKHSKAVGWITADLTRRAEQLLVDMQSMLEDFQKKHAGNLGRIIRHLDGIATAAGGEGGSSTETLELIKAASSCAAEMMRAVEALLDRLAPVDISPTHLKDEATINTWTAGLVLPGPTTQLCTRASDTDDSSMGQQESRTLPPLPQQRVIRLNPDGTSSEAVLNPAGSVVNAPNTGHPSRTAAAGEHLTPVAVQAYVDRSSFRVESGKVVFTLVYSADTMVTVYMNANNKYEPSSSSRGRRLHWPVLSYEHSQSKRVPCAAPDTQTTTLEFDLEPATVMLKAMSEQHWPLAIEVFVAATHSSTLMYLSAADAHATTLTVSEQIHKLPNGKVVATGALYGLADMTKNGESSGAKSRDTCSICLTNPINTALLPCGHTALCYDCARLLQQDPSNANCPICRARVISSVTLDIS</sequence>
<dbReference type="Pfam" id="PF00462">
    <property type="entry name" value="Glutaredoxin"/>
    <property type="match status" value="1"/>
</dbReference>
<keyword evidence="5" id="KW-0862">Zinc</keyword>
<evidence type="ECO:0000256" key="3">
    <source>
        <dbReference type="ARBA" id="ARBA00023157"/>
    </source>
</evidence>
<dbReference type="InterPro" id="IPR011899">
    <property type="entry name" value="Glutaredoxin_euk/vir"/>
</dbReference>
<dbReference type="EMBL" id="JABANO010038974">
    <property type="protein sequence ID" value="KAF4697046.1"/>
    <property type="molecule type" value="Genomic_DNA"/>
</dbReference>
<dbReference type="Pfam" id="PF13920">
    <property type="entry name" value="zf-C3HC4_3"/>
    <property type="match status" value="1"/>
</dbReference>
<evidence type="ECO:0000259" key="7">
    <source>
        <dbReference type="PROSITE" id="PS50089"/>
    </source>
</evidence>
<dbReference type="AlphaFoldDB" id="A0A7J6PMT3"/>
<keyword evidence="2" id="KW-0249">Electron transport</keyword>
<dbReference type="PRINTS" id="PR00160">
    <property type="entry name" value="GLUTAREDOXIN"/>
</dbReference>
<keyword evidence="3" id="KW-1015">Disulfide bond</keyword>
<dbReference type="GO" id="GO:0034599">
    <property type="term" value="P:cellular response to oxidative stress"/>
    <property type="evidence" value="ECO:0007669"/>
    <property type="project" value="TreeGrafter"/>
</dbReference>
<dbReference type="FunFam" id="3.40.30.10:FF:000026">
    <property type="entry name" value="Glutaredoxin 2"/>
    <property type="match status" value="1"/>
</dbReference>
<dbReference type="InterPro" id="IPR002109">
    <property type="entry name" value="Glutaredoxin"/>
</dbReference>
<evidence type="ECO:0000256" key="6">
    <source>
        <dbReference type="SAM" id="MobiDB-lite"/>
    </source>
</evidence>
<dbReference type="GO" id="GO:0015038">
    <property type="term" value="F:glutathione disulfide oxidoreductase activity"/>
    <property type="evidence" value="ECO:0007669"/>
    <property type="project" value="TreeGrafter"/>
</dbReference>
<keyword evidence="1" id="KW-0813">Transport</keyword>
<evidence type="ECO:0000313" key="9">
    <source>
        <dbReference type="Proteomes" id="UP000553632"/>
    </source>
</evidence>
<keyword evidence="5" id="KW-0479">Metal-binding</keyword>
<evidence type="ECO:0000256" key="4">
    <source>
        <dbReference type="ARBA" id="ARBA00023284"/>
    </source>
</evidence>
<gene>
    <name evidence="8" type="ORF">FOZ63_010378</name>
</gene>
<dbReference type="GO" id="GO:0005737">
    <property type="term" value="C:cytoplasm"/>
    <property type="evidence" value="ECO:0007669"/>
    <property type="project" value="TreeGrafter"/>
</dbReference>
<organism evidence="8 9">
    <name type="scientific">Perkinsus olseni</name>
    <name type="common">Perkinsus atlanticus</name>
    <dbReference type="NCBI Taxonomy" id="32597"/>
    <lineage>
        <taxon>Eukaryota</taxon>
        <taxon>Sar</taxon>
        <taxon>Alveolata</taxon>
        <taxon>Perkinsozoa</taxon>
        <taxon>Perkinsea</taxon>
        <taxon>Perkinsida</taxon>
        <taxon>Perkinsidae</taxon>
        <taxon>Perkinsus</taxon>
    </lineage>
</organism>
<dbReference type="SMART" id="SM00184">
    <property type="entry name" value="RING"/>
    <property type="match status" value="1"/>
</dbReference>
<feature type="compositionally biased region" description="Low complexity" evidence="6">
    <location>
        <begin position="133"/>
        <end position="150"/>
    </location>
</feature>
<proteinExistence type="predicted"/>
<keyword evidence="5" id="KW-0863">Zinc-finger</keyword>
<feature type="domain" description="RING-type" evidence="7">
    <location>
        <begin position="567"/>
        <end position="608"/>
    </location>
</feature>
<dbReference type="InterPro" id="IPR001841">
    <property type="entry name" value="Znf_RING"/>
</dbReference>
<dbReference type="SUPFAM" id="SSF57850">
    <property type="entry name" value="RING/U-box"/>
    <property type="match status" value="1"/>
</dbReference>
<dbReference type="Gene3D" id="3.30.40.10">
    <property type="entry name" value="Zinc/RING finger domain, C3HC4 (zinc finger)"/>
    <property type="match status" value="1"/>
</dbReference>
<dbReference type="SUPFAM" id="SSF52833">
    <property type="entry name" value="Thioredoxin-like"/>
    <property type="match status" value="1"/>
</dbReference>
<dbReference type="PROSITE" id="PS51354">
    <property type="entry name" value="GLUTAREDOXIN_2"/>
    <property type="match status" value="1"/>
</dbReference>